<feature type="domain" description="N-acetyltransferase" evidence="3">
    <location>
        <begin position="3"/>
        <end position="173"/>
    </location>
</feature>
<protein>
    <submittedName>
        <fullName evidence="4">Acetyltransferase</fullName>
    </submittedName>
</protein>
<dbReference type="PROSITE" id="PS51186">
    <property type="entry name" value="GNAT"/>
    <property type="match status" value="2"/>
</dbReference>
<dbReference type="EMBL" id="PEBX01000022">
    <property type="protein sequence ID" value="PTQ56649.1"/>
    <property type="molecule type" value="Genomic_DNA"/>
</dbReference>
<dbReference type="PANTHER" id="PTHR43877:SF1">
    <property type="entry name" value="ACETYLTRANSFERASE"/>
    <property type="match status" value="1"/>
</dbReference>
<dbReference type="SUPFAM" id="SSF55729">
    <property type="entry name" value="Acyl-CoA N-acyltransferases (Nat)"/>
    <property type="match status" value="2"/>
</dbReference>
<sequence length="325" mass="36713">MMIHWTPLERTDLSSLVALWNRELSDRFPMREALFAQNSFDDPNVCWPGSWVARDGDRGDIVGFVVAKAPQEAEPYIEANRGTAWIQVLLVDRRYRCRGIGSELLLRAERALFAHEAERISLGRDPWHFFPGIPVEDGGLKRWFEARGYVGGDDVYDMHCVLRDDAVMPKLPEVAFRLLALKEKDSFLAFMRRSFPGRWTYEAVKYFERGGTGREFVVAVKGDRIIGFCRVNDASSPLIAQNTYWTPLFDDDALGGIGPLGIDSAERGHGYGLAIVQAGMAVLRGRGIKHVIIDWTGLVDFYGKMGCKVWKGYTIYQKGVQIKPC</sequence>
<keyword evidence="2" id="KW-0012">Acyltransferase</keyword>
<dbReference type="CDD" id="cd04301">
    <property type="entry name" value="NAT_SF"/>
    <property type="match status" value="2"/>
</dbReference>
<dbReference type="InterPro" id="IPR050832">
    <property type="entry name" value="Bact_Acetyltransf"/>
</dbReference>
<gene>
    <name evidence="4" type="ORF">BSOLF_2799</name>
</gene>
<evidence type="ECO:0000313" key="4">
    <source>
        <dbReference type="EMBL" id="PTQ56649.1"/>
    </source>
</evidence>
<evidence type="ECO:0000313" key="5">
    <source>
        <dbReference type="Proteomes" id="UP000244338"/>
    </source>
</evidence>
<proteinExistence type="predicted"/>
<dbReference type="AlphaFoldDB" id="A0A2R6Y1T7"/>
<name>A0A2R6Y1T7_9BACL</name>
<dbReference type="GO" id="GO:0016747">
    <property type="term" value="F:acyltransferase activity, transferring groups other than amino-acyl groups"/>
    <property type="evidence" value="ECO:0007669"/>
    <property type="project" value="InterPro"/>
</dbReference>
<dbReference type="Pfam" id="PF00583">
    <property type="entry name" value="Acetyltransf_1"/>
    <property type="match status" value="2"/>
</dbReference>
<evidence type="ECO:0000256" key="2">
    <source>
        <dbReference type="ARBA" id="ARBA00023315"/>
    </source>
</evidence>
<organism evidence="4 5">
    <name type="scientific">Candidatus Carbonibacillus altaicus</name>
    <dbReference type="NCBI Taxonomy" id="2163959"/>
    <lineage>
        <taxon>Bacteria</taxon>
        <taxon>Bacillati</taxon>
        <taxon>Bacillota</taxon>
        <taxon>Bacilli</taxon>
        <taxon>Bacillales</taxon>
        <taxon>Candidatus Carbonibacillus</taxon>
    </lineage>
</organism>
<dbReference type="Proteomes" id="UP000244338">
    <property type="component" value="Unassembled WGS sequence"/>
</dbReference>
<reference evidence="5" key="1">
    <citation type="journal article" date="2018" name="Sci. Rep.">
        <title>Lignite coal burning seam in the remote Altai Mountains harbors a hydrogen-driven thermophilic microbial community.</title>
        <authorList>
            <person name="Kadnikov V.V."/>
            <person name="Mardanov A.V."/>
            <person name="Ivasenko D.A."/>
            <person name="Antsiferov D.V."/>
            <person name="Beletsky A.V."/>
            <person name="Karnachuk O.V."/>
            <person name="Ravin N.V."/>
        </authorList>
    </citation>
    <scope>NUCLEOTIDE SEQUENCE [LARGE SCALE GENOMIC DNA]</scope>
</reference>
<dbReference type="InterPro" id="IPR016181">
    <property type="entry name" value="Acyl_CoA_acyltransferase"/>
</dbReference>
<evidence type="ECO:0000259" key="3">
    <source>
        <dbReference type="PROSITE" id="PS51186"/>
    </source>
</evidence>
<keyword evidence="1 4" id="KW-0808">Transferase</keyword>
<dbReference type="Gene3D" id="3.40.630.30">
    <property type="match status" value="2"/>
</dbReference>
<evidence type="ECO:0000256" key="1">
    <source>
        <dbReference type="ARBA" id="ARBA00022679"/>
    </source>
</evidence>
<dbReference type="InterPro" id="IPR000182">
    <property type="entry name" value="GNAT_dom"/>
</dbReference>
<accession>A0A2R6Y1T7</accession>
<dbReference type="PANTHER" id="PTHR43877">
    <property type="entry name" value="AMINOALKYLPHOSPHONATE N-ACETYLTRANSFERASE-RELATED-RELATED"/>
    <property type="match status" value="1"/>
</dbReference>
<feature type="domain" description="N-acetyltransferase" evidence="3">
    <location>
        <begin position="174"/>
        <end position="321"/>
    </location>
</feature>
<comment type="caution">
    <text evidence="4">The sequence shown here is derived from an EMBL/GenBank/DDBJ whole genome shotgun (WGS) entry which is preliminary data.</text>
</comment>